<protein>
    <submittedName>
        <fullName evidence="5">Regulatory protein BlaR1</fullName>
    </submittedName>
</protein>
<dbReference type="Pfam" id="PF16107">
    <property type="entry name" value="DUF4825"/>
    <property type="match status" value="1"/>
</dbReference>
<feature type="transmembrane region" description="Helical" evidence="1">
    <location>
        <begin position="35"/>
        <end position="52"/>
    </location>
</feature>
<feature type="transmembrane region" description="Helical" evidence="1">
    <location>
        <begin position="111"/>
        <end position="132"/>
    </location>
</feature>
<dbReference type="PANTHER" id="PTHR34978:SF3">
    <property type="entry name" value="SLR0241 PROTEIN"/>
    <property type="match status" value="1"/>
</dbReference>
<dbReference type="Proteomes" id="UP000239706">
    <property type="component" value="Unassembled WGS sequence"/>
</dbReference>
<feature type="domain" description="Peptidase M56" evidence="2">
    <location>
        <begin position="6"/>
        <end position="293"/>
    </location>
</feature>
<evidence type="ECO:0000313" key="5">
    <source>
        <dbReference type="EMBL" id="PRR78119.1"/>
    </source>
</evidence>
<dbReference type="CDD" id="cd07341">
    <property type="entry name" value="M56_BlaR1_MecR1_like"/>
    <property type="match status" value="1"/>
</dbReference>
<dbReference type="PANTHER" id="PTHR34978">
    <property type="entry name" value="POSSIBLE SENSOR-TRANSDUCER PROTEIN BLAR"/>
    <property type="match status" value="1"/>
</dbReference>
<dbReference type="Pfam" id="PF05569">
    <property type="entry name" value="Peptidase_M56"/>
    <property type="match status" value="1"/>
</dbReference>
<keyword evidence="6" id="KW-1185">Reference proteome</keyword>
<evidence type="ECO:0000259" key="2">
    <source>
        <dbReference type="Pfam" id="PF05569"/>
    </source>
</evidence>
<keyword evidence="1" id="KW-0812">Transmembrane</keyword>
<evidence type="ECO:0000313" key="6">
    <source>
        <dbReference type="Proteomes" id="UP000239706"/>
    </source>
</evidence>
<feature type="domain" description="DUF4829" evidence="4">
    <location>
        <begin position="483"/>
        <end position="601"/>
    </location>
</feature>
<feature type="transmembrane region" description="Helical" evidence="1">
    <location>
        <begin position="210"/>
        <end position="236"/>
    </location>
</feature>
<dbReference type="EMBL" id="PVXO01000051">
    <property type="protein sequence ID" value="PRR78119.1"/>
    <property type="molecule type" value="Genomic_DNA"/>
</dbReference>
<keyword evidence="1" id="KW-0472">Membrane</keyword>
<evidence type="ECO:0000259" key="4">
    <source>
        <dbReference type="Pfam" id="PF16111"/>
    </source>
</evidence>
<dbReference type="InterPro" id="IPR032256">
    <property type="entry name" value="DUF4829"/>
</dbReference>
<reference evidence="5 6" key="1">
    <citation type="submission" date="2018-03" db="EMBL/GenBank/DDBJ databases">
        <title>Genome sequence of Clostridium liquoris DSM 100320.</title>
        <authorList>
            <person name="Poehlein A."/>
            <person name="Daniel R."/>
        </authorList>
    </citation>
    <scope>NUCLEOTIDE SEQUENCE [LARGE SCALE GENOMIC DNA]</scope>
    <source>
        <strain evidence="5 6">DSM 100320</strain>
    </source>
</reference>
<keyword evidence="1" id="KW-1133">Transmembrane helix</keyword>
<dbReference type="Pfam" id="PF16111">
    <property type="entry name" value="DUF4829"/>
    <property type="match status" value="1"/>
</dbReference>
<dbReference type="AlphaFoldDB" id="A0A2T0B2K2"/>
<evidence type="ECO:0000256" key="1">
    <source>
        <dbReference type="SAM" id="Phobius"/>
    </source>
</evidence>
<name>A0A2T0B2K2_9CLOT</name>
<dbReference type="InterPro" id="IPR052173">
    <property type="entry name" value="Beta-lactam_resp_regulator"/>
</dbReference>
<feature type="domain" description="DUF4825" evidence="3">
    <location>
        <begin position="339"/>
        <end position="429"/>
    </location>
</feature>
<proteinExistence type="predicted"/>
<dbReference type="InterPro" id="IPR032250">
    <property type="entry name" value="DUF4825"/>
</dbReference>
<organism evidence="5 6">
    <name type="scientific">Clostridium liquoris</name>
    <dbReference type="NCBI Taxonomy" id="1289519"/>
    <lineage>
        <taxon>Bacteria</taxon>
        <taxon>Bacillati</taxon>
        <taxon>Bacillota</taxon>
        <taxon>Clostridia</taxon>
        <taxon>Eubacteriales</taxon>
        <taxon>Clostridiaceae</taxon>
        <taxon>Clostridium</taxon>
    </lineage>
</organism>
<dbReference type="InterPro" id="IPR008756">
    <property type="entry name" value="Peptidase_M56"/>
</dbReference>
<sequence>MVMDYFINITITTSITAFVILIVKTILKNKISPNWQFLIWSILAIRLLIPVFPESNMSIFNSVPQIKNIEISQKAVENISAESKSFVTGNIVLGEREKKFIFSEALVNNIFFIWAIGAIIILLFMIVTYYSFHKKTSKLQTLKDSETLSILDKCRKAVGINRGVIVKLGGETPLLKGIIKPEILLPEGYTIEELYSVFTHELLHLKHKDVLWNIISTLLLCVYWYNPIMWYCFFIFRRDMEILCDYRVVEINKNKKEYASVLLKTALKKNKFILGTTSLQNGEKDVTKRIKYIVYFKKPKVIWSIAAISIGILVTAICLTNPVVKSYTKVNSKFNAEKLYQYKTQYVGAAYKIGNLTDYLNYSEYKNGFSLQTDSEPYGITVNYKIKPEVLWQNNISKANSNMLENAAVIFCLVDNVGTVTFKFDDGEKISSFSFKREIFNSVFKKDIREYSSSLKTFKEEFLPMLEKQDWSEIYDPKTQTPEQVVKNYFKFYNEKNKEKLLTTLTDWHKAPNVVWGFDNLKYIKVIKIEDDTKAQRDAYMHYGRGKINGVKEENVRVYKVDYEVKYKKDGVGPEDSGKYTKWYTVIKENDNSPWLIDDGGEG</sequence>
<feature type="transmembrane region" description="Helical" evidence="1">
    <location>
        <begin position="6"/>
        <end position="23"/>
    </location>
</feature>
<evidence type="ECO:0000259" key="3">
    <source>
        <dbReference type="Pfam" id="PF16107"/>
    </source>
</evidence>
<feature type="transmembrane region" description="Helical" evidence="1">
    <location>
        <begin position="301"/>
        <end position="324"/>
    </location>
</feature>
<accession>A0A2T0B2K2</accession>
<gene>
    <name evidence="5" type="primary">blaR1</name>
    <name evidence="5" type="ORF">CLLI_18830</name>
</gene>
<comment type="caution">
    <text evidence="5">The sequence shown here is derived from an EMBL/GenBank/DDBJ whole genome shotgun (WGS) entry which is preliminary data.</text>
</comment>